<keyword evidence="1" id="KW-0812">Transmembrane</keyword>
<accession>A0A4R8DQT9</accession>
<feature type="transmembrane region" description="Helical" evidence="1">
    <location>
        <begin position="20"/>
        <end position="40"/>
    </location>
</feature>
<keyword evidence="1" id="KW-0472">Membrane</keyword>
<reference evidence="2 3" key="1">
    <citation type="submission" date="2019-03" db="EMBL/GenBank/DDBJ databases">
        <title>Genomic Encyclopedia of Type Strains, Phase IV (KMG-IV): sequencing the most valuable type-strain genomes for metagenomic binning, comparative biology and taxonomic classification.</title>
        <authorList>
            <person name="Goeker M."/>
        </authorList>
    </citation>
    <scope>NUCLEOTIDE SEQUENCE [LARGE SCALE GENOMIC DNA]</scope>
    <source>
        <strain evidence="2 3">DSM 100059</strain>
    </source>
</reference>
<keyword evidence="3" id="KW-1185">Reference proteome</keyword>
<evidence type="ECO:0000256" key="1">
    <source>
        <dbReference type="SAM" id="Phobius"/>
    </source>
</evidence>
<proteinExistence type="predicted"/>
<organism evidence="2 3">
    <name type="scientific">Dinghuibacter silviterrae</name>
    <dbReference type="NCBI Taxonomy" id="1539049"/>
    <lineage>
        <taxon>Bacteria</taxon>
        <taxon>Pseudomonadati</taxon>
        <taxon>Bacteroidota</taxon>
        <taxon>Chitinophagia</taxon>
        <taxon>Chitinophagales</taxon>
        <taxon>Chitinophagaceae</taxon>
        <taxon>Dinghuibacter</taxon>
    </lineage>
</organism>
<sequence>MGRKGNQTSDLEFKKADNSALLIWLSVVNMSYFIIGKNVVANYETIAYERLLCHSWCVTIRDRRGY</sequence>
<evidence type="ECO:0000313" key="2">
    <source>
        <dbReference type="EMBL" id="TDX00524.1"/>
    </source>
</evidence>
<protein>
    <submittedName>
        <fullName evidence="2">Uncharacterized protein</fullName>
    </submittedName>
</protein>
<dbReference type="Proteomes" id="UP000294498">
    <property type="component" value="Unassembled WGS sequence"/>
</dbReference>
<comment type="caution">
    <text evidence="2">The sequence shown here is derived from an EMBL/GenBank/DDBJ whole genome shotgun (WGS) entry which is preliminary data.</text>
</comment>
<gene>
    <name evidence="2" type="ORF">EDB95_1549</name>
</gene>
<evidence type="ECO:0000313" key="3">
    <source>
        <dbReference type="Proteomes" id="UP000294498"/>
    </source>
</evidence>
<keyword evidence="1" id="KW-1133">Transmembrane helix</keyword>
<dbReference type="EMBL" id="SODV01000001">
    <property type="protein sequence ID" value="TDX00524.1"/>
    <property type="molecule type" value="Genomic_DNA"/>
</dbReference>
<dbReference type="AlphaFoldDB" id="A0A4R8DQT9"/>
<name>A0A4R8DQT9_9BACT</name>